<organism evidence="2 3">
    <name type="scientific">Penicillium oxalicum (strain 114-2 / CGMCC 5302)</name>
    <name type="common">Penicillium decumbens</name>
    <dbReference type="NCBI Taxonomy" id="933388"/>
    <lineage>
        <taxon>Eukaryota</taxon>
        <taxon>Fungi</taxon>
        <taxon>Dikarya</taxon>
        <taxon>Ascomycota</taxon>
        <taxon>Pezizomycotina</taxon>
        <taxon>Eurotiomycetes</taxon>
        <taxon>Eurotiomycetidae</taxon>
        <taxon>Eurotiales</taxon>
        <taxon>Aspergillaceae</taxon>
        <taxon>Penicillium</taxon>
    </lineage>
</organism>
<name>S8BDU5_PENO1</name>
<keyword evidence="3" id="KW-1185">Reference proteome</keyword>
<protein>
    <submittedName>
        <fullName evidence="2">Uncharacterized protein</fullName>
    </submittedName>
</protein>
<dbReference type="AlphaFoldDB" id="S8BDU5"/>
<feature type="compositionally biased region" description="Acidic residues" evidence="1">
    <location>
        <begin position="79"/>
        <end position="89"/>
    </location>
</feature>
<evidence type="ECO:0000313" key="2">
    <source>
        <dbReference type="EMBL" id="EPS33207.1"/>
    </source>
</evidence>
<evidence type="ECO:0000313" key="3">
    <source>
        <dbReference type="Proteomes" id="UP000019376"/>
    </source>
</evidence>
<accession>S8BDU5</accession>
<gene>
    <name evidence="2" type="ORF">PDE_08169</name>
</gene>
<dbReference type="HOGENOM" id="CLU_2334313_0_0_1"/>
<dbReference type="Proteomes" id="UP000019376">
    <property type="component" value="Unassembled WGS sequence"/>
</dbReference>
<dbReference type="EMBL" id="KB644415">
    <property type="protein sequence ID" value="EPS33207.1"/>
    <property type="molecule type" value="Genomic_DNA"/>
</dbReference>
<feature type="region of interest" description="Disordered" evidence="1">
    <location>
        <begin position="67"/>
        <end position="98"/>
    </location>
</feature>
<reference evidence="2 3" key="1">
    <citation type="journal article" date="2013" name="PLoS ONE">
        <title>Genomic and secretomic analyses reveal unique features of the lignocellulolytic enzyme system of Penicillium decumbens.</title>
        <authorList>
            <person name="Liu G."/>
            <person name="Zhang L."/>
            <person name="Wei X."/>
            <person name="Zou G."/>
            <person name="Qin Y."/>
            <person name="Ma L."/>
            <person name="Li J."/>
            <person name="Zheng H."/>
            <person name="Wang S."/>
            <person name="Wang C."/>
            <person name="Xun L."/>
            <person name="Zhao G.-P."/>
            <person name="Zhou Z."/>
            <person name="Qu Y."/>
        </authorList>
    </citation>
    <scope>NUCLEOTIDE SEQUENCE [LARGE SCALE GENOMIC DNA]</scope>
    <source>
        <strain evidence="3">114-2 / CGMCC 5302</strain>
    </source>
</reference>
<proteinExistence type="predicted"/>
<evidence type="ECO:0000256" key="1">
    <source>
        <dbReference type="SAM" id="MobiDB-lite"/>
    </source>
</evidence>
<sequence>MDLKELGVPVAFVNIRPPKPDDQRPLVALIYADVMEPGSSKPWPLDEKTGIRYASLLMECSLQKSKVNSHTSTAAAGNDDGDDDGDDEIQVISPPVTR</sequence>